<proteinExistence type="predicted"/>
<reference evidence="1 2" key="1">
    <citation type="submission" date="2022-07" db="EMBL/GenBank/DDBJ databases">
        <title>Two temperate virus in Haloterrigena jeotgali A29.</title>
        <authorList>
            <person name="Deng X."/>
        </authorList>
    </citation>
    <scope>NUCLEOTIDE SEQUENCE [LARGE SCALE GENOMIC DNA]</scope>
    <source>
        <strain evidence="1 2">A29</strain>
    </source>
</reference>
<protein>
    <submittedName>
        <fullName evidence="1">Uncharacterized protein</fullName>
    </submittedName>
</protein>
<dbReference type="Proteomes" id="UP001224926">
    <property type="component" value="Chromosome"/>
</dbReference>
<dbReference type="EMBL" id="CP101873">
    <property type="protein sequence ID" value="WMT08874.1"/>
    <property type="molecule type" value="Genomic_DNA"/>
</dbReference>
<sequence>MDGSELRRRELLGAASCGCVALAGCTDGLLGGPAYGESYGRKYGGE</sequence>
<dbReference type="RefSeq" id="WP_158413750.1">
    <property type="nucleotide sequence ID" value="NZ_CP101873.1"/>
</dbReference>
<keyword evidence="2" id="KW-1185">Reference proteome</keyword>
<dbReference type="PROSITE" id="PS51257">
    <property type="entry name" value="PROKAR_LIPOPROTEIN"/>
    <property type="match status" value="1"/>
</dbReference>
<accession>A0AAF0PG63</accession>
<dbReference type="GeneID" id="84213156"/>
<name>A0AAF0PG63_9EURY</name>
<dbReference type="AlphaFoldDB" id="A0AAF0PG63"/>
<gene>
    <name evidence="1" type="ORF">NP511_04405</name>
</gene>
<evidence type="ECO:0000313" key="1">
    <source>
        <dbReference type="EMBL" id="WMT08874.1"/>
    </source>
</evidence>
<evidence type="ECO:0000313" key="2">
    <source>
        <dbReference type="Proteomes" id="UP001224926"/>
    </source>
</evidence>
<organism evidence="1 2">
    <name type="scientific">Natrinema thermotolerans</name>
    <dbReference type="NCBI Taxonomy" id="121872"/>
    <lineage>
        <taxon>Archaea</taxon>
        <taxon>Methanobacteriati</taxon>
        <taxon>Methanobacteriota</taxon>
        <taxon>Stenosarchaea group</taxon>
        <taxon>Halobacteria</taxon>
        <taxon>Halobacteriales</taxon>
        <taxon>Natrialbaceae</taxon>
        <taxon>Natrinema</taxon>
    </lineage>
</organism>